<reference evidence="1" key="2">
    <citation type="submission" date="2020-09" db="EMBL/GenBank/DDBJ databases">
        <authorList>
            <person name="Sun Q."/>
            <person name="Kim S."/>
        </authorList>
    </citation>
    <scope>NUCLEOTIDE SEQUENCE</scope>
    <source>
        <strain evidence="1">KCTC 12988</strain>
    </source>
</reference>
<dbReference type="Proteomes" id="UP000644507">
    <property type="component" value="Unassembled WGS sequence"/>
</dbReference>
<reference evidence="1" key="1">
    <citation type="journal article" date="2014" name="Int. J. Syst. Evol. Microbiol.">
        <title>Complete genome sequence of Corynebacterium casei LMG S-19264T (=DSM 44701T), isolated from a smear-ripened cheese.</title>
        <authorList>
            <consortium name="US DOE Joint Genome Institute (JGI-PGF)"/>
            <person name="Walter F."/>
            <person name="Albersmeier A."/>
            <person name="Kalinowski J."/>
            <person name="Ruckert C."/>
        </authorList>
    </citation>
    <scope>NUCLEOTIDE SEQUENCE</scope>
    <source>
        <strain evidence="1">KCTC 12988</strain>
    </source>
</reference>
<evidence type="ECO:0000313" key="1">
    <source>
        <dbReference type="EMBL" id="GHC45697.1"/>
    </source>
</evidence>
<gene>
    <name evidence="1" type="ORF">GCM10007100_08870</name>
</gene>
<accession>A0A918WGL0</accession>
<dbReference type="EMBL" id="BMXI01000003">
    <property type="protein sequence ID" value="GHC45697.1"/>
    <property type="molecule type" value="Genomic_DNA"/>
</dbReference>
<evidence type="ECO:0000313" key="2">
    <source>
        <dbReference type="Proteomes" id="UP000644507"/>
    </source>
</evidence>
<organism evidence="1 2">
    <name type="scientific">Roseibacillus persicicus</name>
    <dbReference type="NCBI Taxonomy" id="454148"/>
    <lineage>
        <taxon>Bacteria</taxon>
        <taxon>Pseudomonadati</taxon>
        <taxon>Verrucomicrobiota</taxon>
        <taxon>Verrucomicrobiia</taxon>
        <taxon>Verrucomicrobiales</taxon>
        <taxon>Verrucomicrobiaceae</taxon>
        <taxon>Roseibacillus</taxon>
    </lineage>
</organism>
<comment type="caution">
    <text evidence="1">The sequence shown here is derived from an EMBL/GenBank/DDBJ whole genome shotgun (WGS) entry which is preliminary data.</text>
</comment>
<protein>
    <submittedName>
        <fullName evidence="1">Uncharacterized protein</fullName>
    </submittedName>
</protein>
<name>A0A918WGL0_9BACT</name>
<keyword evidence="2" id="KW-1185">Reference proteome</keyword>
<sequence length="253" mass="31115">MNERNNVRREKSRRIQENDRRLLRLDEERRELWSQLRNAPLRKLKEPYQKGWERFFDLSEQAKRRKDSDELEAALHLIRNYQRCSVNPFRQFQWKSRRIVPWEHNLSGLSLRRILSERIPLEYLKHFRLRLREPVTQARLRELLRSGWTGLFWFRYPEYAISHVQPFLITHTRVALPEVERRLAEIEANLQNRGDTFRLNHLKDTGAHRWDRISQVLAERQSSTVVKREIFEARLEFNEGHWNERRRPFIFLN</sequence>
<dbReference type="AlphaFoldDB" id="A0A918WGL0"/>
<proteinExistence type="predicted"/>